<keyword evidence="1" id="KW-0732">Signal</keyword>
<feature type="chain" id="PRO_5016819737" description="PsbP C-terminal domain-containing protein" evidence="1">
    <location>
        <begin position="24"/>
        <end position="173"/>
    </location>
</feature>
<evidence type="ECO:0000313" key="2">
    <source>
        <dbReference type="EMBL" id="RDS84840.1"/>
    </source>
</evidence>
<evidence type="ECO:0008006" key="4">
    <source>
        <dbReference type="Google" id="ProtNLM"/>
    </source>
</evidence>
<dbReference type="OrthoDB" id="5958924at2"/>
<dbReference type="AlphaFoldDB" id="A0A370X993"/>
<dbReference type="EMBL" id="QRBE01000001">
    <property type="protein sequence ID" value="RDS84840.1"/>
    <property type="molecule type" value="Genomic_DNA"/>
</dbReference>
<protein>
    <recommendedName>
        <fullName evidence="4">PsbP C-terminal domain-containing protein</fullName>
    </recommendedName>
</protein>
<keyword evidence="3" id="KW-1185">Reference proteome</keyword>
<feature type="signal peptide" evidence="1">
    <location>
        <begin position="1"/>
        <end position="23"/>
    </location>
</feature>
<name>A0A370X993_9GAMM</name>
<gene>
    <name evidence="2" type="ORF">DWU98_02475</name>
</gene>
<accession>A0A370X993</accession>
<reference evidence="2 3" key="1">
    <citation type="submission" date="2018-07" db="EMBL/GenBank/DDBJ databases">
        <title>Dyella monticola sp. nov. and Dyella psychrodurans sp. nov. isolated from monsoon evergreen broad-leaved forest soil of Dinghu Mountain, China.</title>
        <authorList>
            <person name="Gao Z."/>
            <person name="Qiu L."/>
        </authorList>
    </citation>
    <scope>NUCLEOTIDE SEQUENCE [LARGE SCALE GENOMIC DNA]</scope>
    <source>
        <strain evidence="2 3">4G-K06</strain>
    </source>
</reference>
<comment type="caution">
    <text evidence="2">The sequence shown here is derived from an EMBL/GenBank/DDBJ whole genome shotgun (WGS) entry which is preliminary data.</text>
</comment>
<sequence length="173" mass="18664">MTVRRHMVVTALLALASIAVAHADDVSMASGSVHFSTPSSWVGIMQVDGDPEVRVFQVPDPSPSAANTLARVSVTVKQVASVQDFNDYVSSTLGKAKNLKNYQPAEQAMGDQNTFAYTAEESGTPYTYVERYWFRNGHAIQLRCARPSASQAGQSWAATFDKGCKDVAATLNT</sequence>
<dbReference type="RefSeq" id="WP_115493861.1">
    <property type="nucleotide sequence ID" value="NZ_QRBE01000001.1"/>
</dbReference>
<organism evidence="2 3">
    <name type="scientific">Dyella monticola</name>
    <dbReference type="NCBI Taxonomy" id="1927958"/>
    <lineage>
        <taxon>Bacteria</taxon>
        <taxon>Pseudomonadati</taxon>
        <taxon>Pseudomonadota</taxon>
        <taxon>Gammaproteobacteria</taxon>
        <taxon>Lysobacterales</taxon>
        <taxon>Rhodanobacteraceae</taxon>
        <taxon>Dyella</taxon>
    </lineage>
</organism>
<proteinExistence type="predicted"/>
<evidence type="ECO:0000256" key="1">
    <source>
        <dbReference type="SAM" id="SignalP"/>
    </source>
</evidence>
<evidence type="ECO:0000313" key="3">
    <source>
        <dbReference type="Proteomes" id="UP000254258"/>
    </source>
</evidence>
<dbReference type="Proteomes" id="UP000254258">
    <property type="component" value="Unassembled WGS sequence"/>
</dbReference>